<proteinExistence type="predicted"/>
<feature type="domain" description="AAA+ ATPase" evidence="1">
    <location>
        <begin position="204"/>
        <end position="320"/>
    </location>
</feature>
<organism evidence="2 3">
    <name type="scientific">Butyricicoccus intestinisimiae</name>
    <dbReference type="NCBI Taxonomy" id="2841509"/>
    <lineage>
        <taxon>Bacteria</taxon>
        <taxon>Bacillati</taxon>
        <taxon>Bacillota</taxon>
        <taxon>Clostridia</taxon>
        <taxon>Eubacteriales</taxon>
        <taxon>Butyricicoccaceae</taxon>
        <taxon>Butyricicoccus</taxon>
    </lineage>
</organism>
<gene>
    <name evidence="2" type="ORF">KQI75_01125</name>
</gene>
<reference evidence="2 3" key="1">
    <citation type="submission" date="2021-06" db="EMBL/GenBank/DDBJ databases">
        <authorList>
            <person name="Sun Q."/>
            <person name="Li D."/>
        </authorList>
    </citation>
    <scope>NUCLEOTIDE SEQUENCE [LARGE SCALE GENOMIC DNA]</scope>
    <source>
        <strain evidence="2 3">MSJd-7</strain>
    </source>
</reference>
<dbReference type="Pfam" id="PF05673">
    <property type="entry name" value="DUF815"/>
    <property type="match status" value="1"/>
</dbReference>
<dbReference type="PANTHER" id="PTHR42935:SF1">
    <property type="entry name" value="SLR0930 PROTEIN"/>
    <property type="match status" value="1"/>
</dbReference>
<dbReference type="GO" id="GO:0005524">
    <property type="term" value="F:ATP binding"/>
    <property type="evidence" value="ECO:0007669"/>
    <property type="project" value="UniProtKB-KW"/>
</dbReference>
<evidence type="ECO:0000259" key="1">
    <source>
        <dbReference type="SMART" id="SM00382"/>
    </source>
</evidence>
<dbReference type="Proteomes" id="UP000783588">
    <property type="component" value="Unassembled WGS sequence"/>
</dbReference>
<evidence type="ECO:0000313" key="3">
    <source>
        <dbReference type="Proteomes" id="UP000783588"/>
    </source>
</evidence>
<dbReference type="PANTHER" id="PTHR42935">
    <property type="entry name" value="SLR0930 PROTEIN"/>
    <property type="match status" value="1"/>
</dbReference>
<dbReference type="InterPro" id="IPR008533">
    <property type="entry name" value="DUF815"/>
</dbReference>
<comment type="caution">
    <text evidence="2">The sequence shown here is derived from an EMBL/GenBank/DDBJ whole genome shotgun (WGS) entry which is preliminary data.</text>
</comment>
<keyword evidence="2" id="KW-0547">Nucleotide-binding</keyword>
<evidence type="ECO:0000313" key="2">
    <source>
        <dbReference type="EMBL" id="MBU5489240.1"/>
    </source>
</evidence>
<protein>
    <submittedName>
        <fullName evidence="2">ATP-binding protein</fullName>
    </submittedName>
</protein>
<keyword evidence="3" id="KW-1185">Reference proteome</keyword>
<keyword evidence="2" id="KW-0067">ATP-binding</keyword>
<dbReference type="InterPro" id="IPR003593">
    <property type="entry name" value="AAA+_ATPase"/>
</dbReference>
<dbReference type="CDD" id="cd00009">
    <property type="entry name" value="AAA"/>
    <property type="match status" value="1"/>
</dbReference>
<accession>A0ABS6ENH0</accession>
<dbReference type="EMBL" id="JAHLQI010000001">
    <property type="protein sequence ID" value="MBU5489240.1"/>
    <property type="molecule type" value="Genomic_DNA"/>
</dbReference>
<dbReference type="SMART" id="SM00382">
    <property type="entry name" value="AAA"/>
    <property type="match status" value="1"/>
</dbReference>
<name>A0ABS6ENH0_9FIRM</name>
<sequence>MNSTTLRLRMESLTVLSNLRNTEVYKAYADTMSALYTTPVEFCQKYAKLCRFHFENRDLGKLLAQEIHFDINVLTNQLHQPLSAEIRKAIDFDLYTINTLISLSGADFLEFAGKAYPKFSSTLQELPTFPAGSPLPFGNCEGLCQLYRKQGFGYFARANAYQIVDNQFQPIEHPDPIRLTDLKGYTLEKKTIRDNTLALLAGKTSNNILLYGDKGCGKSSTVKAIANEYADRGLKIIEMPMSEIQAFPMICESIAHSPFKFILFLDDLTFNSEDERFVALKAFIEGGVAGKPNNLVIYATSNRRHIIREKFSEREGDDIHRRDAMESASSLSDRFGIQITFSKPVKNEYLSIVEQLAEDYGLTLDLDKLHLLAERFATRRGGRSPRTARQFIMHQLALENGDAEDKKEQD</sequence>
<dbReference type="RefSeq" id="WP_216468849.1">
    <property type="nucleotide sequence ID" value="NZ_JAHLQI010000001.1"/>
</dbReference>